<dbReference type="KEGG" id="fax:FUAX_25090"/>
<gene>
    <name evidence="1" type="ORF">FUAX_25090</name>
</gene>
<sequence length="363" mass="40349">MYTAYKRLFGQSVLLFLIITLIPWISGCGSGNDGKAPQRPLPDFSELEASSLVYLEKSLKDDPDNALAWFRKGRILERIDTAKAIKAFEKAVELDNSDTESWLSLARVSMESDTALSRNALEQAGKLGTNAPEFWQLKAEFALADGDRAGAEAYLDRMAGANVAPFRTEALKARLLLGQGDTLAAEMGFRKSFGLKPTAPVFESLYALLLETGKGELAANLSKKAESLLGENLYRRHLADAWLSANQPDSAKAVYRSAYLADTLNAFALKGLARTEIEKAVYDSALFYAARAIDLDSLDLQARLLVAEAYRKKYWYNASFREYTTILKIDSANAEAKRELPLLIEKIEYWQKRKAAQQSKTTE</sequence>
<proteinExistence type="predicted"/>
<dbReference type="PROSITE" id="PS51257">
    <property type="entry name" value="PROKAR_LIPOPROTEIN"/>
    <property type="match status" value="1"/>
</dbReference>
<reference evidence="1 2" key="1">
    <citation type="submission" date="2021-12" db="EMBL/GenBank/DDBJ databases">
        <title>Genome sequencing of bacteria with rrn-lacking chromosome and rrn-plasmid.</title>
        <authorList>
            <person name="Anda M."/>
            <person name="Iwasaki W."/>
        </authorList>
    </citation>
    <scope>NUCLEOTIDE SEQUENCE [LARGE SCALE GENOMIC DNA]</scope>
    <source>
        <strain evidence="1 2">DSM 100852</strain>
    </source>
</reference>
<dbReference type="PANTHER" id="PTHR12558:SF13">
    <property type="entry name" value="CELL DIVISION CYCLE PROTEIN 27 HOMOLOG"/>
    <property type="match status" value="1"/>
</dbReference>
<dbReference type="Proteomes" id="UP001348817">
    <property type="component" value="Chromosome"/>
</dbReference>
<keyword evidence="2" id="KW-1185">Reference proteome</keyword>
<dbReference type="InterPro" id="IPR011990">
    <property type="entry name" value="TPR-like_helical_dom_sf"/>
</dbReference>
<accession>A0AAU9CQ50</accession>
<evidence type="ECO:0000313" key="2">
    <source>
        <dbReference type="Proteomes" id="UP001348817"/>
    </source>
</evidence>
<dbReference type="Gene3D" id="1.25.40.10">
    <property type="entry name" value="Tetratricopeptide repeat domain"/>
    <property type="match status" value="2"/>
</dbReference>
<dbReference type="AlphaFoldDB" id="A0AAU9CQ50"/>
<dbReference type="PANTHER" id="PTHR12558">
    <property type="entry name" value="CELL DIVISION CYCLE 16,23,27"/>
    <property type="match status" value="1"/>
</dbReference>
<evidence type="ECO:0000313" key="1">
    <source>
        <dbReference type="EMBL" id="BDD10077.1"/>
    </source>
</evidence>
<organism evidence="1 2">
    <name type="scientific">Fulvitalea axinellae</name>
    <dbReference type="NCBI Taxonomy" id="1182444"/>
    <lineage>
        <taxon>Bacteria</taxon>
        <taxon>Pseudomonadati</taxon>
        <taxon>Bacteroidota</taxon>
        <taxon>Cytophagia</taxon>
        <taxon>Cytophagales</taxon>
        <taxon>Persicobacteraceae</taxon>
        <taxon>Fulvitalea</taxon>
    </lineage>
</organism>
<evidence type="ECO:0008006" key="3">
    <source>
        <dbReference type="Google" id="ProtNLM"/>
    </source>
</evidence>
<dbReference type="SUPFAM" id="SSF48452">
    <property type="entry name" value="TPR-like"/>
    <property type="match status" value="2"/>
</dbReference>
<protein>
    <recommendedName>
        <fullName evidence="3">Tetratricopeptide repeat protein</fullName>
    </recommendedName>
</protein>
<dbReference type="EMBL" id="AP025314">
    <property type="protein sequence ID" value="BDD10077.1"/>
    <property type="molecule type" value="Genomic_DNA"/>
</dbReference>
<name>A0AAU9CQ50_9BACT</name>